<evidence type="ECO:0000313" key="4">
    <source>
        <dbReference type="WBParaSite" id="ECPE_0001311901-mRNA-1"/>
    </source>
</evidence>
<evidence type="ECO:0000256" key="1">
    <source>
        <dbReference type="SAM" id="MobiDB-lite"/>
    </source>
</evidence>
<name>A0A183B1J6_9TREM</name>
<protein>
    <submittedName>
        <fullName evidence="2 4">Uncharacterized protein</fullName>
    </submittedName>
</protein>
<organism evidence="4">
    <name type="scientific">Echinostoma caproni</name>
    <dbReference type="NCBI Taxonomy" id="27848"/>
    <lineage>
        <taxon>Eukaryota</taxon>
        <taxon>Metazoa</taxon>
        <taxon>Spiralia</taxon>
        <taxon>Lophotrochozoa</taxon>
        <taxon>Platyhelminthes</taxon>
        <taxon>Trematoda</taxon>
        <taxon>Digenea</taxon>
        <taxon>Plagiorchiida</taxon>
        <taxon>Echinostomata</taxon>
        <taxon>Echinostomatoidea</taxon>
        <taxon>Echinostomatidae</taxon>
        <taxon>Echinostoma</taxon>
    </lineage>
</organism>
<evidence type="ECO:0000313" key="2">
    <source>
        <dbReference type="EMBL" id="VDP90353.1"/>
    </source>
</evidence>
<dbReference type="OrthoDB" id="267079at2759"/>
<dbReference type="AlphaFoldDB" id="A0A183B1J6"/>
<dbReference type="Proteomes" id="UP000272942">
    <property type="component" value="Unassembled WGS sequence"/>
</dbReference>
<dbReference type="WBParaSite" id="ECPE_0001311901-mRNA-1">
    <property type="protein sequence ID" value="ECPE_0001311901-mRNA-1"/>
    <property type="gene ID" value="ECPE_0001311901"/>
</dbReference>
<reference evidence="4" key="1">
    <citation type="submission" date="2016-06" db="UniProtKB">
        <authorList>
            <consortium name="WormBaseParasite"/>
        </authorList>
    </citation>
    <scope>IDENTIFICATION</scope>
</reference>
<gene>
    <name evidence="2" type="ORF">ECPE_LOCUS13081</name>
</gene>
<feature type="compositionally biased region" description="Polar residues" evidence="1">
    <location>
        <begin position="27"/>
        <end position="42"/>
    </location>
</feature>
<evidence type="ECO:0000313" key="3">
    <source>
        <dbReference type="Proteomes" id="UP000272942"/>
    </source>
</evidence>
<proteinExistence type="predicted"/>
<keyword evidence="3" id="KW-1185">Reference proteome</keyword>
<reference evidence="2 3" key="2">
    <citation type="submission" date="2018-11" db="EMBL/GenBank/DDBJ databases">
        <authorList>
            <consortium name="Pathogen Informatics"/>
        </authorList>
    </citation>
    <scope>NUCLEOTIDE SEQUENCE [LARGE SCALE GENOMIC DNA]</scope>
    <source>
        <strain evidence="2 3">Egypt</strain>
    </source>
</reference>
<dbReference type="EMBL" id="UZAN01054266">
    <property type="protein sequence ID" value="VDP90353.1"/>
    <property type="molecule type" value="Genomic_DNA"/>
</dbReference>
<feature type="region of interest" description="Disordered" evidence="1">
    <location>
        <begin position="1"/>
        <end position="45"/>
    </location>
</feature>
<accession>A0A183B1J6</accession>
<sequence>MKWSKLGEQYGEKTTENFTLAGHSGSKEQNSYNPTQEVQTSGYPPGKSVVTSTSLFKLQAFLDALVTCEDDARIVIHPVQRSVSMASASVSTPPGTLYFTVLDPGRYLHG</sequence>